<proteinExistence type="predicted"/>
<reference evidence="1" key="1">
    <citation type="journal article" date="2021" name="Nat. Commun.">
        <title>Genetic determinants of endophytism in the Arabidopsis root mycobiome.</title>
        <authorList>
            <person name="Mesny F."/>
            <person name="Miyauchi S."/>
            <person name="Thiergart T."/>
            <person name="Pickel B."/>
            <person name="Atanasova L."/>
            <person name="Karlsson M."/>
            <person name="Huettel B."/>
            <person name="Barry K.W."/>
            <person name="Haridas S."/>
            <person name="Chen C."/>
            <person name="Bauer D."/>
            <person name="Andreopoulos W."/>
            <person name="Pangilinan J."/>
            <person name="LaButti K."/>
            <person name="Riley R."/>
            <person name="Lipzen A."/>
            <person name="Clum A."/>
            <person name="Drula E."/>
            <person name="Henrissat B."/>
            <person name="Kohler A."/>
            <person name="Grigoriev I.V."/>
            <person name="Martin F.M."/>
            <person name="Hacquard S."/>
        </authorList>
    </citation>
    <scope>NUCLEOTIDE SEQUENCE</scope>
    <source>
        <strain evidence="1">MPI-SDFR-AT-0120</strain>
    </source>
</reference>
<comment type="caution">
    <text evidence="1">The sequence shown here is derived from an EMBL/GenBank/DDBJ whole genome shotgun (WGS) entry which is preliminary data.</text>
</comment>
<gene>
    <name evidence="1" type="ORF">FB567DRAFT_87302</name>
</gene>
<accession>A0A8K0R1U0</accession>
<evidence type="ECO:0000313" key="2">
    <source>
        <dbReference type="Proteomes" id="UP000813461"/>
    </source>
</evidence>
<dbReference type="EMBL" id="JAGMVJ010000013">
    <property type="protein sequence ID" value="KAH7083566.1"/>
    <property type="molecule type" value="Genomic_DNA"/>
</dbReference>
<protein>
    <submittedName>
        <fullName evidence="1">Uncharacterized protein</fullName>
    </submittedName>
</protein>
<evidence type="ECO:0000313" key="1">
    <source>
        <dbReference type="EMBL" id="KAH7083566.1"/>
    </source>
</evidence>
<sequence>MDTAFPSISGARAFFKHLVLPFFVRLTLFNTLAVPHFCFQTHFITSCLTSATFCVRIICSPIGGRWLVGFFPMRLDLLF</sequence>
<name>A0A8K0R1U0_9PLEO</name>
<keyword evidence="2" id="KW-1185">Reference proteome</keyword>
<organism evidence="1 2">
    <name type="scientific">Paraphoma chrysanthemicola</name>
    <dbReference type="NCBI Taxonomy" id="798071"/>
    <lineage>
        <taxon>Eukaryota</taxon>
        <taxon>Fungi</taxon>
        <taxon>Dikarya</taxon>
        <taxon>Ascomycota</taxon>
        <taxon>Pezizomycotina</taxon>
        <taxon>Dothideomycetes</taxon>
        <taxon>Pleosporomycetidae</taxon>
        <taxon>Pleosporales</taxon>
        <taxon>Pleosporineae</taxon>
        <taxon>Phaeosphaeriaceae</taxon>
        <taxon>Paraphoma</taxon>
    </lineage>
</organism>
<dbReference type="Proteomes" id="UP000813461">
    <property type="component" value="Unassembled WGS sequence"/>
</dbReference>
<dbReference type="AlphaFoldDB" id="A0A8K0R1U0"/>